<name>A0A3G6J2C6_9CORY</name>
<evidence type="ECO:0000313" key="1">
    <source>
        <dbReference type="EMBL" id="AZA12056.1"/>
    </source>
</evidence>
<dbReference type="RefSeq" id="WP_123935128.1">
    <property type="nucleotide sequence ID" value="NZ_CP033897.1"/>
</dbReference>
<dbReference type="Gene3D" id="3.30.2390.20">
    <property type="entry name" value="Type VII secretion system EccB, repeat 1 domain"/>
    <property type="match status" value="1"/>
</dbReference>
<dbReference type="NCBIfam" id="TIGR03919">
    <property type="entry name" value="T7SS_EccB"/>
    <property type="match status" value="1"/>
</dbReference>
<dbReference type="GO" id="GO:0005576">
    <property type="term" value="C:extracellular region"/>
    <property type="evidence" value="ECO:0007669"/>
    <property type="project" value="TreeGrafter"/>
</dbReference>
<evidence type="ECO:0000313" key="2">
    <source>
        <dbReference type="Proteomes" id="UP000271587"/>
    </source>
</evidence>
<sequence length="436" mass="47129">MRQLPVRPTTKAQVSGFKFLQRRLELGLALGDERMLHDPLGRRRKAFQVGVAISVLMCVGASALAWLKPEPDPGDAPIIKAASGQLLVRRGEVLHPVSNLASARLIVGEAAQPVRAGEQALSEAKFGAQVGISDAPGLLNETQVEEAPWSVCTHQSEDIPDSSAPRVPGSVDEVVLGHQALPALGKEQGVLAEAGQSEWIIRSDERFQLPPADTPEGRALRRHMNIDFSTPRWRVPADVLSAIPEVAPLGRWEGEVLRTEQSAWLSLPQGIVPISETQRDILLDLGNPEVQLGRTELTQRADAGVRLDIPKRALEWIDPAQHPICVIARKESGDFHVYVAAAPQQAKITQGAMALSGVSIATHAVSQARALGVHTANGTHVIGESGRRHRISEDHYPFLGLPNPVDIPWVMLRLLPEGSELSPEHAANPLVAEDKS</sequence>
<dbReference type="OrthoDB" id="3847604at2"/>
<dbReference type="InterPro" id="IPR007795">
    <property type="entry name" value="T7SS_EccB"/>
</dbReference>
<dbReference type="AlphaFoldDB" id="A0A3G6J2C6"/>
<dbReference type="KEGG" id="cgk:CGERO_08825"/>
<dbReference type="InterPro" id="IPR044857">
    <property type="entry name" value="T7SS_EccB_R1"/>
</dbReference>
<keyword evidence="2" id="KW-1185">Reference proteome</keyword>
<accession>A0A3G6J2C6</accession>
<dbReference type="PANTHER" id="PTHR40765">
    <property type="entry name" value="ESX-2 SECRETION SYSTEM ATPASE ECCB2"/>
    <property type="match status" value="1"/>
</dbReference>
<reference evidence="1 2" key="1">
    <citation type="submission" date="2018-11" db="EMBL/GenBank/DDBJ databases">
        <authorList>
            <person name="Kleinhagauer T."/>
            <person name="Glaeser S.P."/>
            <person name="Spergser J."/>
            <person name="Ruckert C."/>
            <person name="Kaempfer P."/>
            <person name="Busse H.-J."/>
        </authorList>
    </citation>
    <scope>NUCLEOTIDE SEQUENCE [LARGE SCALE GENOMIC DNA]</scope>
    <source>
        <strain evidence="1 2">W8</strain>
    </source>
</reference>
<protein>
    <submittedName>
        <fullName evidence="1">ESX-1 secretion system protein eccB1</fullName>
    </submittedName>
</protein>
<gene>
    <name evidence="1" type="primary">eccB1</name>
    <name evidence="1" type="ORF">CGERO_08825</name>
</gene>
<dbReference type="PANTHER" id="PTHR40765:SF2">
    <property type="entry name" value="ESX-2 SECRETION SYSTEM ATPASE ECCB2"/>
    <property type="match status" value="1"/>
</dbReference>
<proteinExistence type="predicted"/>
<organism evidence="1 2">
    <name type="scientific">Corynebacterium gerontici</name>
    <dbReference type="NCBI Taxonomy" id="2079234"/>
    <lineage>
        <taxon>Bacteria</taxon>
        <taxon>Bacillati</taxon>
        <taxon>Actinomycetota</taxon>
        <taxon>Actinomycetes</taxon>
        <taxon>Mycobacteriales</taxon>
        <taxon>Corynebacteriaceae</taxon>
        <taxon>Corynebacterium</taxon>
    </lineage>
</organism>
<dbReference type="Proteomes" id="UP000271587">
    <property type="component" value="Chromosome"/>
</dbReference>
<dbReference type="EMBL" id="CP033897">
    <property type="protein sequence ID" value="AZA12056.1"/>
    <property type="molecule type" value="Genomic_DNA"/>
</dbReference>
<dbReference type="Pfam" id="PF05108">
    <property type="entry name" value="T7SS_ESX1_EccB"/>
    <property type="match status" value="1"/>
</dbReference>